<organism evidence="9 10">
    <name type="scientific">Candidatus Segetimicrobium genomatis</name>
    <dbReference type="NCBI Taxonomy" id="2569760"/>
    <lineage>
        <taxon>Bacteria</taxon>
        <taxon>Bacillati</taxon>
        <taxon>Candidatus Sysuimicrobiota</taxon>
        <taxon>Candidatus Sysuimicrobiia</taxon>
        <taxon>Candidatus Sysuimicrobiales</taxon>
        <taxon>Candidatus Segetimicrobiaceae</taxon>
        <taxon>Candidatus Segetimicrobium</taxon>
    </lineage>
</organism>
<evidence type="ECO:0000256" key="8">
    <source>
        <dbReference type="NCBIfam" id="TIGR00188"/>
    </source>
</evidence>
<comment type="similarity">
    <text evidence="7">Belongs to the RnpA family.</text>
</comment>
<dbReference type="NCBIfam" id="TIGR00188">
    <property type="entry name" value="rnpA"/>
    <property type="match status" value="1"/>
</dbReference>
<evidence type="ECO:0000256" key="4">
    <source>
        <dbReference type="ARBA" id="ARBA00022759"/>
    </source>
</evidence>
<dbReference type="SUPFAM" id="SSF54211">
    <property type="entry name" value="Ribosomal protein S5 domain 2-like"/>
    <property type="match status" value="1"/>
</dbReference>
<sequence length="119" mass="13038">MLPAQVRPLSSAAAFRLAYREGRRLTGDVAVLYARPNGLPVTRFGISVRRSAGGAVRRNRVRRRVREAIRLEQDRVAGGFDVVLVPRLPAADARFTALREAVRDLLMQAGVVRGAGEGF</sequence>
<evidence type="ECO:0000256" key="3">
    <source>
        <dbReference type="ARBA" id="ARBA00022722"/>
    </source>
</evidence>
<name>A0A537J1B0_9BACT</name>
<dbReference type="Pfam" id="PF00825">
    <property type="entry name" value="Ribonuclease_P"/>
    <property type="match status" value="1"/>
</dbReference>
<dbReference type="PANTHER" id="PTHR33992">
    <property type="entry name" value="RIBONUCLEASE P PROTEIN COMPONENT"/>
    <property type="match status" value="1"/>
</dbReference>
<evidence type="ECO:0000256" key="1">
    <source>
        <dbReference type="ARBA" id="ARBA00002663"/>
    </source>
</evidence>
<dbReference type="InterPro" id="IPR020568">
    <property type="entry name" value="Ribosomal_Su5_D2-typ_SF"/>
</dbReference>
<evidence type="ECO:0000313" key="9">
    <source>
        <dbReference type="EMBL" id="TMI77305.1"/>
    </source>
</evidence>
<proteinExistence type="inferred from homology"/>
<dbReference type="InterPro" id="IPR020539">
    <property type="entry name" value="RNase_P_CS"/>
</dbReference>
<dbReference type="EMBL" id="VBAP01000004">
    <property type="protein sequence ID" value="TMI77305.1"/>
    <property type="molecule type" value="Genomic_DNA"/>
</dbReference>
<keyword evidence="4 7" id="KW-0255">Endonuclease</keyword>
<comment type="catalytic activity">
    <reaction evidence="7">
        <text>Endonucleolytic cleavage of RNA, removing 5'-extranucleotides from tRNA precursor.</text>
        <dbReference type="EC" id="3.1.26.5"/>
    </reaction>
</comment>
<dbReference type="GO" id="GO:0004526">
    <property type="term" value="F:ribonuclease P activity"/>
    <property type="evidence" value="ECO:0007669"/>
    <property type="project" value="UniProtKB-UniRule"/>
</dbReference>
<dbReference type="GO" id="GO:0001682">
    <property type="term" value="P:tRNA 5'-leader removal"/>
    <property type="evidence" value="ECO:0007669"/>
    <property type="project" value="UniProtKB-UniRule"/>
</dbReference>
<evidence type="ECO:0000256" key="7">
    <source>
        <dbReference type="HAMAP-Rule" id="MF_00227"/>
    </source>
</evidence>
<dbReference type="PROSITE" id="PS00648">
    <property type="entry name" value="RIBONUCLEASE_P"/>
    <property type="match status" value="1"/>
</dbReference>
<dbReference type="GO" id="GO:0030677">
    <property type="term" value="C:ribonuclease P complex"/>
    <property type="evidence" value="ECO:0007669"/>
    <property type="project" value="TreeGrafter"/>
</dbReference>
<accession>A0A537J1B0</accession>
<dbReference type="AlphaFoldDB" id="A0A537J1B0"/>
<comment type="function">
    <text evidence="1 7">RNaseP catalyzes the removal of the 5'-leader sequence from pre-tRNA to produce the mature 5'-terminus. It can also cleave other RNA substrates such as 4.5S RNA. The protein component plays an auxiliary but essential role in vivo by binding to the 5'-leader sequence and broadening the substrate specificity of the ribozyme.</text>
</comment>
<dbReference type="InterPro" id="IPR014721">
    <property type="entry name" value="Ribsml_uS5_D2-typ_fold_subgr"/>
</dbReference>
<dbReference type="InterPro" id="IPR000100">
    <property type="entry name" value="RNase_P"/>
</dbReference>
<dbReference type="Proteomes" id="UP000318834">
    <property type="component" value="Unassembled WGS sequence"/>
</dbReference>
<evidence type="ECO:0000256" key="5">
    <source>
        <dbReference type="ARBA" id="ARBA00022801"/>
    </source>
</evidence>
<keyword evidence="2 7" id="KW-0819">tRNA processing</keyword>
<reference evidence="9 10" key="1">
    <citation type="journal article" date="2019" name="Nat. Microbiol.">
        <title>Mediterranean grassland soil C-N compound turnover is dependent on rainfall and depth, and is mediated by genomically divergent microorganisms.</title>
        <authorList>
            <person name="Diamond S."/>
            <person name="Andeer P.F."/>
            <person name="Li Z."/>
            <person name="Crits-Christoph A."/>
            <person name="Burstein D."/>
            <person name="Anantharaman K."/>
            <person name="Lane K.R."/>
            <person name="Thomas B.C."/>
            <person name="Pan C."/>
            <person name="Northen T.R."/>
            <person name="Banfield J.F."/>
        </authorList>
    </citation>
    <scope>NUCLEOTIDE SEQUENCE [LARGE SCALE GENOMIC DNA]</scope>
    <source>
        <strain evidence="9">NP_8</strain>
    </source>
</reference>
<dbReference type="Gene3D" id="3.30.230.10">
    <property type="match status" value="1"/>
</dbReference>
<evidence type="ECO:0000256" key="6">
    <source>
        <dbReference type="ARBA" id="ARBA00022884"/>
    </source>
</evidence>
<dbReference type="GO" id="GO:0000049">
    <property type="term" value="F:tRNA binding"/>
    <property type="evidence" value="ECO:0007669"/>
    <property type="project" value="UniProtKB-UniRule"/>
</dbReference>
<keyword evidence="6 7" id="KW-0694">RNA-binding</keyword>
<gene>
    <name evidence="7 9" type="primary">rnpA</name>
    <name evidence="9" type="ORF">E6H05_00520</name>
</gene>
<dbReference type="GO" id="GO:0042781">
    <property type="term" value="F:3'-tRNA processing endoribonuclease activity"/>
    <property type="evidence" value="ECO:0007669"/>
    <property type="project" value="TreeGrafter"/>
</dbReference>
<keyword evidence="3 7" id="KW-0540">Nuclease</keyword>
<dbReference type="EC" id="3.1.26.5" evidence="7 8"/>
<comment type="caution">
    <text evidence="9">The sequence shown here is derived from an EMBL/GenBank/DDBJ whole genome shotgun (WGS) entry which is preliminary data.</text>
</comment>
<dbReference type="HAMAP" id="MF_00227">
    <property type="entry name" value="RNase_P"/>
    <property type="match status" value="1"/>
</dbReference>
<protein>
    <recommendedName>
        <fullName evidence="7 8">Ribonuclease P protein component</fullName>
        <shortName evidence="7">RNase P protein</shortName>
        <shortName evidence="7">RNaseP protein</shortName>
        <ecNumber evidence="7 8">3.1.26.5</ecNumber>
    </recommendedName>
    <alternativeName>
        <fullName evidence="7">Protein C5</fullName>
    </alternativeName>
</protein>
<keyword evidence="5 7" id="KW-0378">Hydrolase</keyword>
<dbReference type="PANTHER" id="PTHR33992:SF1">
    <property type="entry name" value="RIBONUCLEASE P PROTEIN COMPONENT"/>
    <property type="match status" value="1"/>
</dbReference>
<evidence type="ECO:0000313" key="10">
    <source>
        <dbReference type="Proteomes" id="UP000318834"/>
    </source>
</evidence>
<evidence type="ECO:0000256" key="2">
    <source>
        <dbReference type="ARBA" id="ARBA00022694"/>
    </source>
</evidence>
<comment type="subunit">
    <text evidence="7">Consists of a catalytic RNA component (M1 or rnpB) and a protein subunit.</text>
</comment>